<reference evidence="2" key="2">
    <citation type="submission" date="2023-07" db="EMBL/GenBank/DDBJ databases">
        <title>Genome content predicts the carbon catabolic preferences of heterotrophic bacteria.</title>
        <authorList>
            <person name="Gralka M."/>
        </authorList>
    </citation>
    <scope>NUCLEOTIDE SEQUENCE</scope>
    <source>
        <strain evidence="2">F2M12</strain>
    </source>
</reference>
<evidence type="ECO:0000313" key="2">
    <source>
        <dbReference type="EMBL" id="MDO6579465.1"/>
    </source>
</evidence>
<keyword evidence="3" id="KW-1185">Reference proteome</keyword>
<dbReference type="InterPro" id="IPR021936">
    <property type="entry name" value="DUF3549"/>
</dbReference>
<gene>
    <name evidence="1" type="ORF">AVL57_05965</name>
    <name evidence="2" type="ORF">Q4527_18850</name>
</gene>
<dbReference type="GeneID" id="83257220"/>
<dbReference type="EMBL" id="CP013926">
    <property type="protein sequence ID" value="AMJ73561.1"/>
    <property type="molecule type" value="Genomic_DNA"/>
</dbReference>
<reference evidence="1 3" key="1">
    <citation type="submission" date="2015-12" db="EMBL/GenBank/DDBJ databases">
        <title>Intraspecies pangenome expansion in the marine bacterium Alteromonas.</title>
        <authorList>
            <person name="Lopez-Perez M."/>
            <person name="Rodriguez-Valera F."/>
        </authorList>
    </citation>
    <scope>NUCLEOTIDE SEQUENCE [LARGE SCALE GENOMIC DNA]</scope>
    <source>
        <strain evidence="1 3">LMG 21861</strain>
    </source>
</reference>
<protein>
    <submittedName>
        <fullName evidence="2">DUF3549 family protein</fullName>
    </submittedName>
</protein>
<name>A0AAW7Z7Z3_9ALTE</name>
<dbReference type="EMBL" id="JAUOQI010000020">
    <property type="protein sequence ID" value="MDO6579465.1"/>
    <property type="molecule type" value="Genomic_DNA"/>
</dbReference>
<proteinExistence type="predicted"/>
<evidence type="ECO:0000313" key="1">
    <source>
        <dbReference type="EMBL" id="AMJ73561.1"/>
    </source>
</evidence>
<dbReference type="Proteomes" id="UP001170717">
    <property type="component" value="Unassembled WGS sequence"/>
</dbReference>
<organism evidence="2 4">
    <name type="scientific">Alteromonas stellipolaris</name>
    <dbReference type="NCBI Taxonomy" id="233316"/>
    <lineage>
        <taxon>Bacteria</taxon>
        <taxon>Pseudomonadati</taxon>
        <taxon>Pseudomonadota</taxon>
        <taxon>Gammaproteobacteria</taxon>
        <taxon>Alteromonadales</taxon>
        <taxon>Alteromonadaceae</taxon>
        <taxon>Alteromonas/Salinimonas group</taxon>
        <taxon>Alteromonas</taxon>
    </lineage>
</organism>
<dbReference type="RefSeq" id="WP_057793440.1">
    <property type="nucleotide sequence ID" value="NZ_CAXIBE010000030.1"/>
</dbReference>
<evidence type="ECO:0000313" key="4">
    <source>
        <dbReference type="Proteomes" id="UP001170717"/>
    </source>
</evidence>
<sequence length="348" mass="38949">MNANSINSISEFLLHAGTEYIVFDMGRRLTAMDNQAFLDIENGSTVAPFPRQQHAWFGIVFWNKNSSNQHYIWFIKLPLDEQGLVVAATRNHFLQIIVDALGQSISDESEAANTLPDNPYSFVPAQSLLAQFNALVRARLNQPISASAQHVIAYVKAPQVADWQNIPLQGIADVVTRLDTMENGQEVQDRVLSNFSLFAEPFQRAFMEMAEVATVSEPLNQCMLSVLDGNEISLAALRGLSCETKNDTIYTQLVSHFEAKKLNRLDILSVIAARHFQQMDEKLLLLFFEAVAEVDSKENYNGEVFRGFFSDLVQVPQLRELVLGILRTPERSHLLASAIGTLFSQTKG</sequence>
<dbReference type="Proteomes" id="UP000056750">
    <property type="component" value="Chromosome"/>
</dbReference>
<dbReference type="AlphaFoldDB" id="A0AAW7Z7Z3"/>
<dbReference type="Pfam" id="PF12069">
    <property type="entry name" value="DUF3549"/>
    <property type="match status" value="1"/>
</dbReference>
<accession>A0AAW7Z7Z3</accession>
<evidence type="ECO:0000313" key="3">
    <source>
        <dbReference type="Proteomes" id="UP000056750"/>
    </source>
</evidence>
<dbReference type="KEGG" id="asq:AVL57_05965"/>